<keyword evidence="1" id="KW-0812">Transmembrane</keyword>
<feature type="signal peptide" evidence="2">
    <location>
        <begin position="1"/>
        <end position="23"/>
    </location>
</feature>
<feature type="domain" description="Ig-like" evidence="3">
    <location>
        <begin position="36"/>
        <end position="130"/>
    </location>
</feature>
<organism evidence="4 5">
    <name type="scientific">Silurus meridionalis</name>
    <name type="common">Southern catfish</name>
    <name type="synonym">Silurus soldatovi meridionalis</name>
    <dbReference type="NCBI Taxonomy" id="175797"/>
    <lineage>
        <taxon>Eukaryota</taxon>
        <taxon>Metazoa</taxon>
        <taxon>Chordata</taxon>
        <taxon>Craniata</taxon>
        <taxon>Vertebrata</taxon>
        <taxon>Euteleostomi</taxon>
        <taxon>Actinopterygii</taxon>
        <taxon>Neopterygii</taxon>
        <taxon>Teleostei</taxon>
        <taxon>Ostariophysi</taxon>
        <taxon>Siluriformes</taxon>
        <taxon>Siluridae</taxon>
        <taxon>Silurus</taxon>
    </lineage>
</organism>
<accession>A0A8T0ATJ8</accession>
<reference evidence="4" key="1">
    <citation type="submission" date="2020-08" db="EMBL/GenBank/DDBJ databases">
        <title>Chromosome-level assembly of Southern catfish (Silurus meridionalis) provides insights into visual adaptation to the nocturnal and benthic lifestyles.</title>
        <authorList>
            <person name="Zhang Y."/>
            <person name="Wang D."/>
            <person name="Peng Z."/>
        </authorList>
    </citation>
    <scope>NUCLEOTIDE SEQUENCE</scope>
    <source>
        <strain evidence="4">SWU-2019-XX</strain>
        <tissue evidence="4">Muscle</tissue>
    </source>
</reference>
<feature type="chain" id="PRO_5035849070" description="Ig-like domain-containing protein" evidence="2">
    <location>
        <begin position="24"/>
        <end position="209"/>
    </location>
</feature>
<dbReference type="OrthoDB" id="9422899at2759"/>
<keyword evidence="2" id="KW-0732">Signal</keyword>
<keyword evidence="5" id="KW-1185">Reference proteome</keyword>
<protein>
    <recommendedName>
        <fullName evidence="3">Ig-like domain-containing protein</fullName>
    </recommendedName>
</protein>
<proteinExistence type="predicted"/>
<dbReference type="SUPFAM" id="SSF48726">
    <property type="entry name" value="Immunoglobulin"/>
    <property type="match status" value="1"/>
</dbReference>
<dbReference type="AlphaFoldDB" id="A0A8T0ATJ8"/>
<evidence type="ECO:0000313" key="5">
    <source>
        <dbReference type="Proteomes" id="UP000606274"/>
    </source>
</evidence>
<dbReference type="Gene3D" id="2.60.40.10">
    <property type="entry name" value="Immunoglobulins"/>
    <property type="match status" value="1"/>
</dbReference>
<dbReference type="Pfam" id="PF07686">
    <property type="entry name" value="V-set"/>
    <property type="match status" value="1"/>
</dbReference>
<dbReference type="InterPro" id="IPR036179">
    <property type="entry name" value="Ig-like_dom_sf"/>
</dbReference>
<feature type="transmembrane region" description="Helical" evidence="1">
    <location>
        <begin position="174"/>
        <end position="199"/>
    </location>
</feature>
<evidence type="ECO:0000259" key="3">
    <source>
        <dbReference type="PROSITE" id="PS50835"/>
    </source>
</evidence>
<evidence type="ECO:0000256" key="1">
    <source>
        <dbReference type="SAM" id="Phobius"/>
    </source>
</evidence>
<evidence type="ECO:0000256" key="2">
    <source>
        <dbReference type="SAM" id="SignalP"/>
    </source>
</evidence>
<keyword evidence="1" id="KW-1133">Transmembrane helix</keyword>
<dbReference type="InterPro" id="IPR007110">
    <property type="entry name" value="Ig-like_dom"/>
</dbReference>
<dbReference type="PANTHER" id="PTHR15193:SF1">
    <property type="entry name" value="CD83 ANTIGEN"/>
    <property type="match status" value="1"/>
</dbReference>
<dbReference type="PROSITE" id="PS50835">
    <property type="entry name" value="IG_LIKE"/>
    <property type="match status" value="1"/>
</dbReference>
<comment type="caution">
    <text evidence="4">The sequence shown here is derived from an EMBL/GenBank/DDBJ whole genome shotgun (WGS) entry which is preliminary data.</text>
</comment>
<dbReference type="InterPro" id="IPR013106">
    <property type="entry name" value="Ig_V-set"/>
</dbReference>
<dbReference type="EMBL" id="JABFDY010000017">
    <property type="protein sequence ID" value="KAF7695462.1"/>
    <property type="molecule type" value="Genomic_DNA"/>
</dbReference>
<sequence length="209" mass="23322">MKTYELSKILALCLAISTALCYASEETHFTVQSEFNTTATLPCVALNNSNHYTSLTWYKDSPTKEGIIRISTKLTTPVLYKYYENRTDVSLTNEGSLVLEMVNFSQAGTYKCYLAGKVGHRNNVSYVMLSVTETVSKTTPTTLNVTTEFTLYSTVPNSSVLALAVPVDLNPLSVLVGFFSLSLSKVLLCFMCVWGMTVYKKHQRNKLWS</sequence>
<gene>
    <name evidence="4" type="ORF">HF521_007185</name>
</gene>
<dbReference type="Proteomes" id="UP000606274">
    <property type="component" value="Unassembled WGS sequence"/>
</dbReference>
<dbReference type="PANTHER" id="PTHR15193">
    <property type="entry name" value="CD83 ANTIGEN"/>
    <property type="match status" value="1"/>
</dbReference>
<dbReference type="InterPro" id="IPR013783">
    <property type="entry name" value="Ig-like_fold"/>
</dbReference>
<name>A0A8T0ATJ8_SILME</name>
<evidence type="ECO:0000313" key="4">
    <source>
        <dbReference type="EMBL" id="KAF7695462.1"/>
    </source>
</evidence>
<keyword evidence="1" id="KW-0472">Membrane</keyword>